<evidence type="ECO:0000256" key="2">
    <source>
        <dbReference type="ARBA" id="ARBA00023125"/>
    </source>
</evidence>
<evidence type="ECO:0000256" key="3">
    <source>
        <dbReference type="SAM" id="MobiDB-lite"/>
    </source>
</evidence>
<name>A0ABN7NUK0_TIMPD</name>
<dbReference type="PANTHER" id="PTHR13964">
    <property type="entry name" value="RBP-RELATED"/>
    <property type="match status" value="1"/>
</dbReference>
<evidence type="ECO:0000256" key="1">
    <source>
        <dbReference type="ARBA" id="ARBA00022853"/>
    </source>
</evidence>
<proteinExistence type="predicted"/>
<keyword evidence="6" id="KW-1185">Reference proteome</keyword>
<keyword evidence="1" id="KW-0156">Chromatin regulator</keyword>
<dbReference type="InterPro" id="IPR051232">
    <property type="entry name" value="ARID/SWI1_ChromRemod"/>
</dbReference>
<dbReference type="SMART" id="SM00333">
    <property type="entry name" value="TUDOR"/>
    <property type="match status" value="1"/>
</dbReference>
<dbReference type="Pfam" id="PF08169">
    <property type="entry name" value="RBB1NT"/>
    <property type="match status" value="1"/>
</dbReference>
<evidence type="ECO:0000313" key="6">
    <source>
        <dbReference type="Proteomes" id="UP001153148"/>
    </source>
</evidence>
<organism evidence="5 6">
    <name type="scientific">Timema podura</name>
    <name type="common">Walking stick</name>
    <dbReference type="NCBI Taxonomy" id="61482"/>
    <lineage>
        <taxon>Eukaryota</taxon>
        <taxon>Metazoa</taxon>
        <taxon>Ecdysozoa</taxon>
        <taxon>Arthropoda</taxon>
        <taxon>Hexapoda</taxon>
        <taxon>Insecta</taxon>
        <taxon>Pterygota</taxon>
        <taxon>Neoptera</taxon>
        <taxon>Polyneoptera</taxon>
        <taxon>Phasmatodea</taxon>
        <taxon>Timematodea</taxon>
        <taxon>Timematoidea</taxon>
        <taxon>Timematidae</taxon>
        <taxon>Timema</taxon>
    </lineage>
</organism>
<dbReference type="PANTHER" id="PTHR13964:SF27">
    <property type="entry name" value="HAT-TRICK, ISOFORM D"/>
    <property type="match status" value="1"/>
</dbReference>
<evidence type="ECO:0000313" key="5">
    <source>
        <dbReference type="EMBL" id="CAG2058520.1"/>
    </source>
</evidence>
<feature type="region of interest" description="Disordered" evidence="3">
    <location>
        <begin position="65"/>
        <end position="107"/>
    </location>
</feature>
<dbReference type="SUPFAM" id="SSF63748">
    <property type="entry name" value="Tudor/PWWP/MBT"/>
    <property type="match status" value="1"/>
</dbReference>
<feature type="domain" description="Tudor" evidence="4">
    <location>
        <begin position="1"/>
        <end position="54"/>
    </location>
</feature>
<sequence>VGSTCEARHPDKKEFSEATITKIQDCSQYTVVFDDGDITTLRRTALCLKSGRHFAESETLDQLPLTHPEHFSSPVVVERTGRRSRQTHNDSVEDEVTPKKGKQKEEKEADIGKVVCVELGDKKKQKDNWFPGLVVAPTAQDTVRIRVKEEYLVRSFKDGRYFTVPKKEATEFTKEIGGKVDNNTLKTDGSTGLHPKHSGIVLTTLAVKNGQTSTNDMRLTKI</sequence>
<keyword evidence="2" id="KW-0238">DNA-binding</keyword>
<protein>
    <recommendedName>
        <fullName evidence="4">Tudor domain-containing protein</fullName>
    </recommendedName>
</protein>
<dbReference type="Proteomes" id="UP001153148">
    <property type="component" value="Unassembled WGS sequence"/>
</dbReference>
<dbReference type="InterPro" id="IPR012603">
    <property type="entry name" value="ARID4A/B_PWWP"/>
</dbReference>
<reference evidence="5" key="1">
    <citation type="submission" date="2021-03" db="EMBL/GenBank/DDBJ databases">
        <authorList>
            <person name="Tran Van P."/>
        </authorList>
    </citation>
    <scope>NUCLEOTIDE SEQUENCE</scope>
</reference>
<accession>A0ABN7NUK0</accession>
<dbReference type="InterPro" id="IPR002999">
    <property type="entry name" value="Tudor"/>
</dbReference>
<gene>
    <name evidence="5" type="ORF">TPAB3V08_LOCUS5489</name>
</gene>
<evidence type="ECO:0000259" key="4">
    <source>
        <dbReference type="SMART" id="SM00333"/>
    </source>
</evidence>
<dbReference type="CDD" id="cd20390">
    <property type="entry name" value="Tudor_ARID4_rpt2"/>
    <property type="match status" value="1"/>
</dbReference>
<dbReference type="Gene3D" id="2.30.30.140">
    <property type="match status" value="2"/>
</dbReference>
<comment type="caution">
    <text evidence="5">The sequence shown here is derived from an EMBL/GenBank/DDBJ whole genome shotgun (WGS) entry which is preliminary data.</text>
</comment>
<dbReference type="EMBL" id="CAJPIN010007485">
    <property type="protein sequence ID" value="CAG2058520.1"/>
    <property type="molecule type" value="Genomic_DNA"/>
</dbReference>
<feature type="non-terminal residue" evidence="5">
    <location>
        <position position="1"/>
    </location>
</feature>